<evidence type="ECO:0000313" key="2">
    <source>
        <dbReference type="EMBL" id="KAE9315455.1"/>
    </source>
</evidence>
<dbReference type="PANTHER" id="PTHR35796">
    <property type="entry name" value="HYPOTHETICAL CYTOSOLIC PROTEIN"/>
    <property type="match status" value="1"/>
</dbReference>
<sequence length="445" mass="51174">MNEDEDFLGGLLDDYESLEPSIGLQLEESTPDLIFLDGEELLEETEAFLASIEAPVEPVASCESGGAKTKAAKRRLKYVNKIKNEKKTLEEEEKMLSEELRHLHHARKKAKTLWDKRSAVPLWKAIATRQTEGRLVAEEQQRRLKNAVENRAKVIEEMGEMARKRAGALMRKPVVDKLVIQEKNGLNPDDTVLFEEFLHDLDVIYARTDEVFRACGVEEMPQMSYRLGPERKRDGDLEYIDNLDVLFVPFSYEQTCSTMWESMIRVYRQKDRHHYDRVADSENTVATKLHLRPMQESGEPVDMLVHYVLRRYVEAERMVVVWRALSQGEGEFFGRHSDETGWCVVRPNDEELDENSLMRTVIQTFVRFIPMNVANRSAGHVDGFQFTKLVVTSVEEDADEVARMMDALLLDDSKDVVSRVGIFFACKISGFRVCTESRVDRPAES</sequence>
<protein>
    <submittedName>
        <fullName evidence="2">Uncharacterized protein</fullName>
    </submittedName>
</protein>
<evidence type="ECO:0000256" key="1">
    <source>
        <dbReference type="SAM" id="Coils"/>
    </source>
</evidence>
<proteinExistence type="predicted"/>
<comment type="caution">
    <text evidence="2">The sequence shown here is derived from an EMBL/GenBank/DDBJ whole genome shotgun (WGS) entry which is preliminary data.</text>
</comment>
<dbReference type="EMBL" id="QXFY01001530">
    <property type="protein sequence ID" value="KAE9315455.1"/>
    <property type="molecule type" value="Genomic_DNA"/>
</dbReference>
<accession>A0A6G0R3R5</accession>
<name>A0A6G0R3R5_9STRA</name>
<dbReference type="PANTHER" id="PTHR35796:SF3">
    <property type="entry name" value="BHLH DOMAIN-CONTAINING PROTEIN"/>
    <property type="match status" value="1"/>
</dbReference>
<organism evidence="2 3">
    <name type="scientific">Phytophthora fragariae</name>
    <dbReference type="NCBI Taxonomy" id="53985"/>
    <lineage>
        <taxon>Eukaryota</taxon>
        <taxon>Sar</taxon>
        <taxon>Stramenopiles</taxon>
        <taxon>Oomycota</taxon>
        <taxon>Peronosporomycetes</taxon>
        <taxon>Peronosporales</taxon>
        <taxon>Peronosporaceae</taxon>
        <taxon>Phytophthora</taxon>
    </lineage>
</organism>
<feature type="coiled-coil region" evidence="1">
    <location>
        <begin position="75"/>
        <end position="109"/>
    </location>
</feature>
<reference evidence="2 3" key="1">
    <citation type="submission" date="2018-09" db="EMBL/GenBank/DDBJ databases">
        <title>Genomic investigation of the strawberry pathogen Phytophthora fragariae indicates pathogenicity is determined by transcriptional variation in three key races.</title>
        <authorList>
            <person name="Adams T.M."/>
            <person name="Armitage A.D."/>
            <person name="Sobczyk M.K."/>
            <person name="Bates H.J."/>
            <person name="Dunwell J.M."/>
            <person name="Nellist C.F."/>
            <person name="Harrison R.J."/>
        </authorList>
    </citation>
    <scope>NUCLEOTIDE SEQUENCE [LARGE SCALE GENOMIC DNA]</scope>
    <source>
        <strain evidence="2 3">NOV-77</strain>
    </source>
</reference>
<gene>
    <name evidence="2" type="ORF">PF008_g19235</name>
</gene>
<dbReference type="AlphaFoldDB" id="A0A6G0R3R5"/>
<dbReference type="Proteomes" id="UP000486351">
    <property type="component" value="Unassembled WGS sequence"/>
</dbReference>
<keyword evidence="1" id="KW-0175">Coiled coil</keyword>
<evidence type="ECO:0000313" key="3">
    <source>
        <dbReference type="Proteomes" id="UP000486351"/>
    </source>
</evidence>